<dbReference type="Gene3D" id="1.10.620.20">
    <property type="entry name" value="Ribonucleotide Reductase, subunit A"/>
    <property type="match status" value="1"/>
</dbReference>
<name>A0A7C3KHC5_9CYAN</name>
<dbReference type="GO" id="GO:0016491">
    <property type="term" value="F:oxidoreductase activity"/>
    <property type="evidence" value="ECO:0007669"/>
    <property type="project" value="InterPro"/>
</dbReference>
<reference evidence="1" key="1">
    <citation type="journal article" date="2020" name="mSystems">
        <title>Genome- and Community-Level Interaction Insights into Carbon Utilization and Element Cycling Functions of Hydrothermarchaeota in Hydrothermal Sediment.</title>
        <authorList>
            <person name="Zhou Z."/>
            <person name="Liu Y."/>
            <person name="Xu W."/>
            <person name="Pan J."/>
            <person name="Luo Z.H."/>
            <person name="Li M."/>
        </authorList>
    </citation>
    <scope>NUCLEOTIDE SEQUENCE [LARGE SCALE GENOMIC DNA]</scope>
    <source>
        <strain evidence="1">SpSt-418</strain>
    </source>
</reference>
<sequence>MNLFTQLLQIIGSGAVAYISARNLRDLQTRPNTLAGLQLAESGSVPFLEQLRDRALAEGNTWLGEQLERHANDERRHGQIFAHALKHLNKQVIDFKDVPEKTADGKPDARRRSPFFVAFFKDYNREDLLPENITWEVFLASTYILELDASKDFVRMAHAVPDDNPRDRNLRLSMLSVAQDETRHAAYLKEAMERMLPAARVEQLIDEWRERKVNAMLAMVGQFLQRSGNMPSLVKDGAPVEVDPEIAPETPVAV</sequence>
<organism evidence="1">
    <name type="scientific">Oscillatoriales cyanobacterium SpSt-418</name>
    <dbReference type="NCBI Taxonomy" id="2282169"/>
    <lineage>
        <taxon>Bacteria</taxon>
        <taxon>Bacillati</taxon>
        <taxon>Cyanobacteriota</taxon>
        <taxon>Cyanophyceae</taxon>
        <taxon>Oscillatoriophycideae</taxon>
        <taxon>Oscillatoriales</taxon>
    </lineage>
</organism>
<accession>A0A7C3KHC5</accession>
<comment type="caution">
    <text evidence="1">The sequence shown here is derived from an EMBL/GenBank/DDBJ whole genome shotgun (WGS) entry which is preliminary data.</text>
</comment>
<dbReference type="SUPFAM" id="SSF47240">
    <property type="entry name" value="Ferritin-like"/>
    <property type="match status" value="1"/>
</dbReference>
<dbReference type="EMBL" id="DSRU01000278">
    <property type="protein sequence ID" value="HFM99948.1"/>
    <property type="molecule type" value="Genomic_DNA"/>
</dbReference>
<dbReference type="InterPro" id="IPR009078">
    <property type="entry name" value="Ferritin-like_SF"/>
</dbReference>
<gene>
    <name evidence="1" type="ORF">ENR64_19765</name>
</gene>
<dbReference type="AlphaFoldDB" id="A0A7C3KHC5"/>
<protein>
    <submittedName>
        <fullName evidence="1">Ferritin-like domain-containing protein</fullName>
    </submittedName>
</protein>
<dbReference type="InterPro" id="IPR012348">
    <property type="entry name" value="RNR-like"/>
</dbReference>
<proteinExistence type="predicted"/>
<evidence type="ECO:0000313" key="1">
    <source>
        <dbReference type="EMBL" id="HFM99948.1"/>
    </source>
</evidence>